<reference evidence="1 3" key="1">
    <citation type="submission" date="2013-02" db="EMBL/GenBank/DDBJ databases">
        <title>The Genome Sequence of Enterococcus malodoratus ATCC_43197.</title>
        <authorList>
            <consortium name="The Broad Institute Genome Sequencing Platform"/>
            <consortium name="The Broad Institute Genome Sequencing Center for Infectious Disease"/>
            <person name="Earl A.M."/>
            <person name="Gilmore M.S."/>
            <person name="Lebreton F."/>
            <person name="Walker B."/>
            <person name="Young S.K."/>
            <person name="Zeng Q."/>
            <person name="Gargeya S."/>
            <person name="Fitzgerald M."/>
            <person name="Haas B."/>
            <person name="Abouelleil A."/>
            <person name="Alvarado L."/>
            <person name="Arachchi H.M."/>
            <person name="Berlin A.M."/>
            <person name="Chapman S.B."/>
            <person name="Dewar J."/>
            <person name="Goldberg J."/>
            <person name="Griggs A."/>
            <person name="Gujja S."/>
            <person name="Hansen M."/>
            <person name="Howarth C."/>
            <person name="Imamovic A."/>
            <person name="Larimer J."/>
            <person name="McCowan C."/>
            <person name="Murphy C."/>
            <person name="Neiman D."/>
            <person name="Pearson M."/>
            <person name="Priest M."/>
            <person name="Roberts A."/>
            <person name="Saif S."/>
            <person name="Shea T."/>
            <person name="Sisk P."/>
            <person name="Sykes S."/>
            <person name="Wortman J."/>
            <person name="Nusbaum C."/>
            <person name="Birren B."/>
        </authorList>
    </citation>
    <scope>NUCLEOTIDE SEQUENCE [LARGE SCALE GENOMIC DNA]</scope>
    <source>
        <strain evidence="1 3">ATCC 43197</strain>
    </source>
</reference>
<organism evidence="1 3">
    <name type="scientific">Enterococcus malodoratus ATCC 43197</name>
    <dbReference type="NCBI Taxonomy" id="1158601"/>
    <lineage>
        <taxon>Bacteria</taxon>
        <taxon>Bacillati</taxon>
        <taxon>Bacillota</taxon>
        <taxon>Bacilli</taxon>
        <taxon>Lactobacillales</taxon>
        <taxon>Enterococcaceae</taxon>
        <taxon>Enterococcus</taxon>
    </lineage>
</organism>
<reference evidence="2 4" key="2">
    <citation type="submission" date="2013-03" db="EMBL/GenBank/DDBJ databases">
        <title>The Genome Sequence of Enterococcus malodoratus ATCC_43197 (PacBio/Illumina hybrid assembly).</title>
        <authorList>
            <consortium name="The Broad Institute Genomics Platform"/>
            <consortium name="The Broad Institute Genome Sequencing Center for Infectious Disease"/>
            <person name="Earl A."/>
            <person name="Russ C."/>
            <person name="Gilmore M."/>
            <person name="Surin D."/>
            <person name="Walker B."/>
            <person name="Young S."/>
            <person name="Zeng Q."/>
            <person name="Gargeya S."/>
            <person name="Fitzgerald M."/>
            <person name="Haas B."/>
            <person name="Abouelleil A."/>
            <person name="Allen A.W."/>
            <person name="Alvarado L."/>
            <person name="Arachchi H.M."/>
            <person name="Berlin A.M."/>
            <person name="Chapman S.B."/>
            <person name="Gainer-Dewar J."/>
            <person name="Goldberg J."/>
            <person name="Griggs A."/>
            <person name="Gujja S."/>
            <person name="Hansen M."/>
            <person name="Howarth C."/>
            <person name="Imamovic A."/>
            <person name="Ireland A."/>
            <person name="Larimer J."/>
            <person name="McCowan C."/>
            <person name="Murphy C."/>
            <person name="Pearson M."/>
            <person name="Poon T.W."/>
            <person name="Priest M."/>
            <person name="Roberts A."/>
            <person name="Saif S."/>
            <person name="Shea T."/>
            <person name="Sisk P."/>
            <person name="Sykes S."/>
            <person name="Wortman J."/>
            <person name="Nusbaum C."/>
            <person name="Birren B."/>
        </authorList>
    </citation>
    <scope>NUCLEOTIDE SEQUENCE [LARGE SCALE GENOMIC DNA]</scope>
    <source>
        <strain evidence="2 4">ATCC 43197</strain>
    </source>
</reference>
<dbReference type="eggNOG" id="ENOG5033Z1N">
    <property type="taxonomic scope" value="Bacteria"/>
</dbReference>
<dbReference type="AlphaFoldDB" id="R2RCJ2"/>
<gene>
    <name evidence="2" type="ORF">I585_00413</name>
    <name evidence="1" type="ORF">UAI_00481</name>
</gene>
<proteinExistence type="predicted"/>
<evidence type="ECO:0000313" key="1">
    <source>
        <dbReference type="EMBL" id="EOH81370.1"/>
    </source>
</evidence>
<dbReference type="EMBL" id="AJAK01000006">
    <property type="protein sequence ID" value="EOH81370.1"/>
    <property type="molecule type" value="Genomic_DNA"/>
</dbReference>
<dbReference type="Proteomes" id="UP000013783">
    <property type="component" value="Unassembled WGS sequence"/>
</dbReference>
<sequence length="120" mass="14918">MCFGRAADRLEYFRIDSDCLKKKQEGNLFVYSMYYLNRKELNFLMKLTKDEELETEWTNKKGLMKRYEHLNVNTLSHWLMEMRRSRDFRKYVINPTPKLVWININGFHEFLKYKQRTNYR</sequence>
<dbReference type="RefSeq" id="WP_010739374.1">
    <property type="nucleotide sequence ID" value="NZ_KB946249.1"/>
</dbReference>
<name>R2RCJ2_9ENTE</name>
<evidence type="ECO:0000313" key="3">
    <source>
        <dbReference type="Proteomes" id="UP000013783"/>
    </source>
</evidence>
<dbReference type="PATRIC" id="fig|1158601.3.peg.462"/>
<accession>R2RCJ2</accession>
<comment type="caution">
    <text evidence="1">The sequence shown here is derived from an EMBL/GenBank/DDBJ whole genome shotgun (WGS) entry which is preliminary data.</text>
</comment>
<evidence type="ECO:0000313" key="4">
    <source>
        <dbReference type="Proteomes" id="UP000014148"/>
    </source>
</evidence>
<dbReference type="EMBL" id="ASWA01000002">
    <property type="protein sequence ID" value="EOT68953.1"/>
    <property type="molecule type" value="Genomic_DNA"/>
</dbReference>
<evidence type="ECO:0008006" key="5">
    <source>
        <dbReference type="Google" id="ProtNLM"/>
    </source>
</evidence>
<protein>
    <recommendedName>
        <fullName evidence="5">DNA-binding protein</fullName>
    </recommendedName>
</protein>
<dbReference type="Proteomes" id="UP000014148">
    <property type="component" value="Unassembled WGS sequence"/>
</dbReference>
<keyword evidence="4" id="KW-1185">Reference proteome</keyword>
<evidence type="ECO:0000313" key="2">
    <source>
        <dbReference type="EMBL" id="EOT68953.1"/>
    </source>
</evidence>